<evidence type="ECO:0000256" key="5">
    <source>
        <dbReference type="SAM" id="Phobius"/>
    </source>
</evidence>
<accession>A0A1C0A7X1</accession>
<keyword evidence="4 5" id="KW-0472">Membrane</keyword>
<keyword evidence="7" id="KW-1185">Reference proteome</keyword>
<dbReference type="GO" id="GO:0016740">
    <property type="term" value="F:transferase activity"/>
    <property type="evidence" value="ECO:0007669"/>
    <property type="project" value="UniProtKB-ARBA"/>
</dbReference>
<feature type="transmembrane region" description="Helical" evidence="5">
    <location>
        <begin position="40"/>
        <end position="63"/>
    </location>
</feature>
<feature type="transmembrane region" description="Helical" evidence="5">
    <location>
        <begin position="140"/>
        <end position="169"/>
    </location>
</feature>
<dbReference type="PANTHER" id="PTHR12714:SF9">
    <property type="entry name" value="PROTEIN-S-ISOPRENYLCYSTEINE O-METHYLTRANSFERASE"/>
    <property type="match status" value="1"/>
</dbReference>
<protein>
    <recommendedName>
        <fullName evidence="8">Protein-S-isoprenylcysteine O-methyltransferase Ste14</fullName>
    </recommendedName>
</protein>
<dbReference type="GO" id="GO:0012505">
    <property type="term" value="C:endomembrane system"/>
    <property type="evidence" value="ECO:0007669"/>
    <property type="project" value="UniProtKB-SubCell"/>
</dbReference>
<evidence type="ECO:0000256" key="4">
    <source>
        <dbReference type="ARBA" id="ARBA00023136"/>
    </source>
</evidence>
<proteinExistence type="predicted"/>
<organism evidence="6 7">
    <name type="scientific">Orenia metallireducens</name>
    <dbReference type="NCBI Taxonomy" id="1413210"/>
    <lineage>
        <taxon>Bacteria</taxon>
        <taxon>Bacillati</taxon>
        <taxon>Bacillota</taxon>
        <taxon>Clostridia</taxon>
        <taxon>Halanaerobiales</taxon>
        <taxon>Halobacteroidaceae</taxon>
        <taxon>Orenia</taxon>
    </lineage>
</organism>
<reference evidence="7" key="1">
    <citation type="submission" date="2016-07" db="EMBL/GenBank/DDBJ databases">
        <authorList>
            <person name="Florea S."/>
            <person name="Webb J.S."/>
            <person name="Jaromczyk J."/>
            <person name="Schardl C.L."/>
        </authorList>
    </citation>
    <scope>NUCLEOTIDE SEQUENCE [LARGE SCALE GENOMIC DNA]</scope>
    <source>
        <strain evidence="7">Z6</strain>
    </source>
</reference>
<dbReference type="InterPro" id="IPR007318">
    <property type="entry name" value="Phopholipid_MeTrfase"/>
</dbReference>
<dbReference type="OrthoDB" id="9782395at2"/>
<comment type="subcellular location">
    <subcellularLocation>
        <location evidence="1">Endomembrane system</location>
        <topology evidence="1">Multi-pass membrane protein</topology>
    </subcellularLocation>
</comment>
<dbReference type="Gene3D" id="1.20.120.1630">
    <property type="match status" value="1"/>
</dbReference>
<dbReference type="AlphaFoldDB" id="A0A1C0A7X1"/>
<feature type="transmembrane region" description="Helical" evidence="5">
    <location>
        <begin position="95"/>
        <end position="120"/>
    </location>
</feature>
<dbReference type="Pfam" id="PF04191">
    <property type="entry name" value="PEMT"/>
    <property type="match status" value="1"/>
</dbReference>
<evidence type="ECO:0008006" key="8">
    <source>
        <dbReference type="Google" id="ProtNLM"/>
    </source>
</evidence>
<keyword evidence="2 5" id="KW-0812">Transmembrane</keyword>
<evidence type="ECO:0000313" key="7">
    <source>
        <dbReference type="Proteomes" id="UP000093514"/>
    </source>
</evidence>
<sequence length="215" mass="25018">MLMNYDYGLWSIVIINVLWVLFFVISFIRPKKKYEWRSMGVVSAFFVALFTEMYGFPLTIYLLTSIFGIKIPVLNPFGHESGHLLASFGVGVEKALLICQIGSFIFGLGLVIMAIGWWQIHRGQGELVTDGIYRYVRHPQYLGIFMLTIGMMIQWPTLSTFIMLPILLYSYYKLAKREEAVVLEEFGEEYEDYMRKTPAFFPVRFNKADRIIEEV</sequence>
<feature type="transmembrane region" description="Helical" evidence="5">
    <location>
        <begin position="7"/>
        <end position="28"/>
    </location>
</feature>
<reference evidence="6 7" key="2">
    <citation type="submission" date="2016-08" db="EMBL/GenBank/DDBJ databases">
        <title>Orenia metallireducens sp. nov. strain Z6, a Novel Metal-reducing Firmicute from the Deep Subsurface.</title>
        <authorList>
            <person name="Maxim B.I."/>
            <person name="Kenneth K."/>
            <person name="Flynn T.M."/>
            <person name="Oloughlin E.J."/>
            <person name="Locke R.A."/>
            <person name="Weber J.R."/>
            <person name="Egan S.M."/>
            <person name="Mackie R.I."/>
            <person name="Cann I.K."/>
        </authorList>
    </citation>
    <scope>NUCLEOTIDE SEQUENCE [LARGE SCALE GENOMIC DNA]</scope>
    <source>
        <strain evidence="6 7">Z6</strain>
    </source>
</reference>
<gene>
    <name evidence="6" type="ORF">U472_10095</name>
</gene>
<evidence type="ECO:0000256" key="3">
    <source>
        <dbReference type="ARBA" id="ARBA00022989"/>
    </source>
</evidence>
<evidence type="ECO:0000256" key="2">
    <source>
        <dbReference type="ARBA" id="ARBA00022692"/>
    </source>
</evidence>
<dbReference type="PANTHER" id="PTHR12714">
    <property type="entry name" value="PROTEIN-S ISOPRENYLCYSTEINE O-METHYLTRANSFERASE"/>
    <property type="match status" value="1"/>
</dbReference>
<evidence type="ECO:0000313" key="6">
    <source>
        <dbReference type="EMBL" id="OCL26349.1"/>
    </source>
</evidence>
<keyword evidence="3 5" id="KW-1133">Transmembrane helix</keyword>
<evidence type="ECO:0000256" key="1">
    <source>
        <dbReference type="ARBA" id="ARBA00004127"/>
    </source>
</evidence>
<name>A0A1C0A7X1_9FIRM</name>
<dbReference type="EMBL" id="LWDV01000009">
    <property type="protein sequence ID" value="OCL26349.1"/>
    <property type="molecule type" value="Genomic_DNA"/>
</dbReference>
<dbReference type="Proteomes" id="UP000093514">
    <property type="component" value="Unassembled WGS sequence"/>
</dbReference>
<comment type="caution">
    <text evidence="6">The sequence shown here is derived from an EMBL/GenBank/DDBJ whole genome shotgun (WGS) entry which is preliminary data.</text>
</comment>